<keyword evidence="1" id="KW-1133">Transmembrane helix</keyword>
<comment type="caution">
    <text evidence="2">The sequence shown here is derived from an EMBL/GenBank/DDBJ whole genome shotgun (WGS) entry which is preliminary data.</text>
</comment>
<dbReference type="Proteomes" id="UP001642540">
    <property type="component" value="Unassembled WGS sequence"/>
</dbReference>
<feature type="transmembrane region" description="Helical" evidence="1">
    <location>
        <begin position="68"/>
        <end position="91"/>
    </location>
</feature>
<keyword evidence="1" id="KW-0812">Transmembrane</keyword>
<keyword evidence="3" id="KW-1185">Reference proteome</keyword>
<evidence type="ECO:0000256" key="1">
    <source>
        <dbReference type="SAM" id="Phobius"/>
    </source>
</evidence>
<name>A0ABP1S4K6_9HEXA</name>
<dbReference type="EMBL" id="CAXLJM020000156">
    <property type="protein sequence ID" value="CAL8143380.1"/>
    <property type="molecule type" value="Genomic_DNA"/>
</dbReference>
<keyword evidence="1" id="KW-0472">Membrane</keyword>
<organism evidence="2 3">
    <name type="scientific">Orchesella dallaii</name>
    <dbReference type="NCBI Taxonomy" id="48710"/>
    <lineage>
        <taxon>Eukaryota</taxon>
        <taxon>Metazoa</taxon>
        <taxon>Ecdysozoa</taxon>
        <taxon>Arthropoda</taxon>
        <taxon>Hexapoda</taxon>
        <taxon>Collembola</taxon>
        <taxon>Entomobryomorpha</taxon>
        <taxon>Entomobryoidea</taxon>
        <taxon>Orchesellidae</taxon>
        <taxon>Orchesellinae</taxon>
        <taxon>Orchesella</taxon>
    </lineage>
</organism>
<proteinExistence type="predicted"/>
<feature type="transmembrane region" description="Helical" evidence="1">
    <location>
        <begin position="103"/>
        <end position="125"/>
    </location>
</feature>
<evidence type="ECO:0000313" key="3">
    <source>
        <dbReference type="Proteomes" id="UP001642540"/>
    </source>
</evidence>
<gene>
    <name evidence="2" type="ORF">ODALV1_LOCUS29515</name>
</gene>
<accession>A0ABP1S4K6</accession>
<evidence type="ECO:0000313" key="2">
    <source>
        <dbReference type="EMBL" id="CAL8143380.1"/>
    </source>
</evidence>
<protein>
    <submittedName>
        <fullName evidence="2">Uncharacterized protein</fullName>
    </submittedName>
</protein>
<reference evidence="2 3" key="1">
    <citation type="submission" date="2024-08" db="EMBL/GenBank/DDBJ databases">
        <authorList>
            <person name="Cucini C."/>
            <person name="Frati F."/>
        </authorList>
    </citation>
    <scope>NUCLEOTIDE SEQUENCE [LARGE SCALE GENOMIC DNA]</scope>
</reference>
<sequence length="195" mass="21822">MDMIFYTSIRSGSCYILQIVTGVMCIRCNIKLFGIVAEDQNNSSDMLIRFYREIQILTGKFNSIHRALLLHIIEANTLAQIFLIFICIRSVTSFGSGSSIPLSALFVCLILSLQNVMVVLLTYGLKSEPHSCSSKVLQDMRKIHGIAGRKLGRRFIASCPTLRVQIGSMNFIEKNTSLNIEAFCTGRIVDLLLLH</sequence>